<feature type="transmembrane region" description="Helical" evidence="6">
    <location>
        <begin position="77"/>
        <end position="101"/>
    </location>
</feature>
<feature type="transmembrane region" description="Helical" evidence="6">
    <location>
        <begin position="221"/>
        <end position="244"/>
    </location>
</feature>
<dbReference type="GO" id="GO:0043953">
    <property type="term" value="P:protein transport by the Tat complex"/>
    <property type="evidence" value="ECO:0007669"/>
    <property type="project" value="TreeGrafter"/>
</dbReference>
<evidence type="ECO:0000256" key="4">
    <source>
        <dbReference type="ARBA" id="ARBA00022989"/>
    </source>
</evidence>
<feature type="transmembrane region" description="Helical" evidence="6">
    <location>
        <begin position="113"/>
        <end position="139"/>
    </location>
</feature>
<dbReference type="EMBL" id="ON406421">
    <property type="protein sequence ID" value="WAK98769.1"/>
    <property type="molecule type" value="Genomic_DNA"/>
</dbReference>
<dbReference type="NCBIfam" id="TIGR00945">
    <property type="entry name" value="tatC"/>
    <property type="match status" value="1"/>
</dbReference>
<feature type="transmembrane region" description="Helical" evidence="6">
    <location>
        <begin position="199"/>
        <end position="215"/>
    </location>
</feature>
<evidence type="ECO:0000313" key="7">
    <source>
        <dbReference type="EMBL" id="AAP92203.1"/>
    </source>
</evidence>
<dbReference type="PANTHER" id="PTHR30371">
    <property type="entry name" value="SEC-INDEPENDENT PROTEIN TRANSLOCASE PROTEIN TATC"/>
    <property type="match status" value="1"/>
</dbReference>
<dbReference type="RefSeq" id="NP_943665.1">
    <property type="nucleotide sequence ID" value="NC_005255.1"/>
</dbReference>
<reference evidence="8" key="3">
    <citation type="journal article" date="2021" name="Plants (Basel)">
        <title>Mitochondrial mRNA Processing in the Chlorophyte Alga Pediastrum duplex and Streptophyte Alga Chara vulgaris Reveals an Evolutionary Branch in Mitochondrial mRNA Processing.</title>
        <authorList>
            <person name="Proulex GCR"/>
            <person name="Meade MJ"/>
            <person name="Manoylov KM"/>
            <person name="Cahoon AB."/>
        </authorList>
    </citation>
    <scope>NUCLEOTIDE SEQUENCE</scope>
</reference>
<accession>Q7YAK3</accession>
<evidence type="ECO:0000313" key="8">
    <source>
        <dbReference type="EMBL" id="WAK98769.1"/>
    </source>
</evidence>
<evidence type="ECO:0000256" key="6">
    <source>
        <dbReference type="SAM" id="Phobius"/>
    </source>
</evidence>
<dbReference type="GeneID" id="2657023"/>
<dbReference type="PANTHER" id="PTHR30371:SF0">
    <property type="entry name" value="SEC-INDEPENDENT PROTEIN TRANSLOCASE PROTEIN TATC, CHLOROPLASTIC-RELATED"/>
    <property type="match status" value="1"/>
</dbReference>
<comment type="subcellular location">
    <subcellularLocation>
        <location evidence="1">Membrane</location>
        <topology evidence="1">Multi-pass membrane protein</topology>
    </subcellularLocation>
</comment>
<evidence type="ECO:0000256" key="1">
    <source>
        <dbReference type="ARBA" id="ARBA00004141"/>
    </source>
</evidence>
<proteinExistence type="inferred from homology"/>
<evidence type="ECO:0000256" key="2">
    <source>
        <dbReference type="ARBA" id="ARBA00008882"/>
    </source>
</evidence>
<evidence type="ECO:0000256" key="3">
    <source>
        <dbReference type="ARBA" id="ARBA00022692"/>
    </source>
</evidence>
<geneLocation type="mitochondrion" evidence="7"/>
<dbReference type="Pfam" id="PF00902">
    <property type="entry name" value="TatC"/>
    <property type="match status" value="1"/>
</dbReference>
<dbReference type="GO" id="GO:0009977">
    <property type="term" value="F:proton motive force dependent protein transmembrane transporter activity"/>
    <property type="evidence" value="ECO:0007669"/>
    <property type="project" value="TreeGrafter"/>
</dbReference>
<feature type="transmembrane region" description="Helical" evidence="6">
    <location>
        <begin position="159"/>
        <end position="187"/>
    </location>
</feature>
<dbReference type="InterPro" id="IPR002033">
    <property type="entry name" value="TatC"/>
</dbReference>
<sequence length="259" mass="30907">MYVNLRIMNSVLKMIIEEARIRFLWIFICFVFTLLTCYCFSEEFVFLLAKPFLVLRIEKPSFICTQMTEALKTYMQISLSFALFFCFPFFSYQIWCFVIPSCYKTQRVQWTKLFYLSVISFLLVFFLIYYCVVPIIWNFLFTLNTTSTNLLHIQLQPKIYDYILLTVRILFVSSICSQVPVFMIFLIESKRISVKTCIKNRRSFLFFSVLIAAFLTPPDIWFQFLCVLPIYGVIELAIFYAFIWQISQDKIADRSNMET</sequence>
<dbReference type="GO" id="GO:0033281">
    <property type="term" value="C:TAT protein transport complex"/>
    <property type="evidence" value="ECO:0007669"/>
    <property type="project" value="TreeGrafter"/>
</dbReference>
<keyword evidence="7" id="KW-0496">Mitochondrion</keyword>
<dbReference type="AlphaFoldDB" id="Q7YAK3"/>
<organism evidence="7">
    <name type="scientific">Chara vulgaris</name>
    <name type="common">Common stonewort</name>
    <dbReference type="NCBI Taxonomy" id="55564"/>
    <lineage>
        <taxon>Eukaryota</taxon>
        <taxon>Viridiplantae</taxon>
        <taxon>Streptophyta</taxon>
        <taxon>Charophyceae</taxon>
        <taxon>Charales</taxon>
        <taxon>Characeae</taxon>
        <taxon>Chara</taxon>
    </lineage>
</organism>
<reference evidence="8" key="4">
    <citation type="submission" date="2022-05" db="EMBL/GenBank/DDBJ databases">
        <authorList>
            <person name="Cahoon A.B."/>
        </authorList>
    </citation>
    <scope>NUCLEOTIDE SEQUENCE</scope>
</reference>
<reference evidence="7" key="1">
    <citation type="journal article" date="2003" name="Plant Cell">
        <title>The mitochondrial genome of Chara vulgaris: insights into the mitochondrial DNA architecture of the last common ancestor of green algae and land plants.</title>
        <authorList>
            <person name="Turmel M."/>
            <person name="Otis C."/>
            <person name="Lemieux C."/>
        </authorList>
    </citation>
    <scope>NUCLEOTIDE SEQUENCE</scope>
</reference>
<evidence type="ECO:0000256" key="5">
    <source>
        <dbReference type="ARBA" id="ARBA00023136"/>
    </source>
</evidence>
<keyword evidence="4 6" id="KW-1133">Transmembrane helix</keyword>
<name>Q7YAK3_CHAVU</name>
<keyword evidence="5 6" id="KW-0472">Membrane</keyword>
<protein>
    <submittedName>
        <fullName evidence="7">SecY-independent transporter protein</fullName>
    </submittedName>
</protein>
<gene>
    <name evidence="7" type="primary">mttB</name>
</gene>
<keyword evidence="3 6" id="KW-0812">Transmembrane</keyword>
<dbReference type="GO" id="GO:0065002">
    <property type="term" value="P:intracellular protein transmembrane transport"/>
    <property type="evidence" value="ECO:0007669"/>
    <property type="project" value="TreeGrafter"/>
</dbReference>
<dbReference type="PRINTS" id="PR01840">
    <property type="entry name" value="TATCFAMILY"/>
</dbReference>
<reference evidence="8" key="2">
    <citation type="journal article" date="2017" name="Genes (Basel)">
        <title>Deep Transcriptome Sequencing of Two Green Algae, Chara vulgaris and Chlamydomonas reinhardtii, Provides No Evidence of Organellar RNA Editing.</title>
        <authorList>
            <person name="Cahoon AB"/>
            <person name="Nauss JA"/>
            <person name="Stanley CD"/>
            <person name="Qureshi A."/>
        </authorList>
    </citation>
    <scope>NUCLEOTIDE SEQUENCE</scope>
</reference>
<dbReference type="EMBL" id="AY267353">
    <property type="protein sequence ID" value="AAP92203.1"/>
    <property type="molecule type" value="Genomic_DNA"/>
</dbReference>
<comment type="similarity">
    <text evidence="2">Belongs to the TatC family.</text>
</comment>
<feature type="transmembrane region" description="Helical" evidence="6">
    <location>
        <begin position="21"/>
        <end position="41"/>
    </location>
</feature>